<evidence type="ECO:0000256" key="1">
    <source>
        <dbReference type="SAM" id="SignalP"/>
    </source>
</evidence>
<dbReference type="InterPro" id="IPR026341">
    <property type="entry name" value="T9SS_type_B"/>
</dbReference>
<keyword evidence="4" id="KW-1185">Reference proteome</keyword>
<dbReference type="STRING" id="652787.SAMN05216490_4744"/>
<dbReference type="SMART" id="SM00409">
    <property type="entry name" value="IG"/>
    <property type="match status" value="2"/>
</dbReference>
<name>A0A1H2C955_MUCMA</name>
<proteinExistence type="predicted"/>
<evidence type="ECO:0000313" key="4">
    <source>
        <dbReference type="Proteomes" id="UP000199679"/>
    </source>
</evidence>
<dbReference type="InterPro" id="IPR036179">
    <property type="entry name" value="Ig-like_dom_sf"/>
</dbReference>
<feature type="signal peptide" evidence="1">
    <location>
        <begin position="1"/>
        <end position="23"/>
    </location>
</feature>
<dbReference type="EMBL" id="LT629740">
    <property type="protein sequence ID" value="SDT66921.1"/>
    <property type="molecule type" value="Genomic_DNA"/>
</dbReference>
<feature type="chain" id="PRO_5009270857" evidence="1">
    <location>
        <begin position="24"/>
        <end position="648"/>
    </location>
</feature>
<dbReference type="Gene3D" id="2.60.40.10">
    <property type="entry name" value="Immunoglobulins"/>
    <property type="match status" value="1"/>
</dbReference>
<dbReference type="RefSeq" id="WP_091379161.1">
    <property type="nucleotide sequence ID" value="NZ_LT629740.1"/>
</dbReference>
<dbReference type="Gene3D" id="2.60.120.260">
    <property type="entry name" value="Galactose-binding domain-like"/>
    <property type="match status" value="1"/>
</dbReference>
<feature type="domain" description="Immunoglobulin" evidence="2">
    <location>
        <begin position="335"/>
        <end position="405"/>
    </location>
</feature>
<dbReference type="InterPro" id="IPR003599">
    <property type="entry name" value="Ig_sub"/>
</dbReference>
<feature type="domain" description="Immunoglobulin" evidence="2">
    <location>
        <begin position="489"/>
        <end position="560"/>
    </location>
</feature>
<evidence type="ECO:0000313" key="3">
    <source>
        <dbReference type="EMBL" id="SDT66921.1"/>
    </source>
</evidence>
<organism evidence="3 4">
    <name type="scientific">Mucilaginibacter mallensis</name>
    <dbReference type="NCBI Taxonomy" id="652787"/>
    <lineage>
        <taxon>Bacteria</taxon>
        <taxon>Pseudomonadati</taxon>
        <taxon>Bacteroidota</taxon>
        <taxon>Sphingobacteriia</taxon>
        <taxon>Sphingobacteriales</taxon>
        <taxon>Sphingobacteriaceae</taxon>
        <taxon>Mucilaginibacter</taxon>
    </lineage>
</organism>
<accession>A0A1H2C955</accession>
<dbReference type="NCBIfam" id="TIGR04131">
    <property type="entry name" value="Bac_Flav_CTERM"/>
    <property type="match status" value="1"/>
</dbReference>
<evidence type="ECO:0000259" key="2">
    <source>
        <dbReference type="SMART" id="SM00409"/>
    </source>
</evidence>
<dbReference type="OrthoDB" id="1652165at2"/>
<sequence length="648" mass="68493">MRPIIFAILFPFILIAATLQVRAQQPTSCDGSLGDPVINQTFGSGSNPGAPLPAGVTNMTYTTSNCPEDGYYTIVNSINLNQNCHTTWQSVTSDHTGNPNGYMMVVNASAQPSVFFTQSAPTLCPGTTYQFSAYILNLITLAASGPGVSEPNITFSVLAPDGTVLATKSTGTIDATQDPVWNQESLYFTTPDNVSSVTVAMTNNAPGGNGNDLILDDITFRACGPVIDAGFGSVTGPAAQPLCQGANATLTLDAKVGGNTNPNYQWQSYHTNGGWVDTAGQTAPSLNVVFQNAVPGSYQYRVGITNGTSTLASCRTYSAPLIVNVSTNPVIGGVPLTQSICEGDTLSILATGGVTYQWSGPNLSPISENPLVINGITLADAGKYTVTAYNQYSCPSTASTQITVNPKPVATISGITTICAGKSTQLVAQGGVAYQWSPAGSLNDPTVPNPIATPTDTTTYTVKVYNQAKCYATETATVNVLKTPVANAGPNKIIVEGQSVKLNGSAQNGDVFYWTPNSYISGSNTLDPIVTPNQDATYTLHVTSTSNCGIDSSKVFVRVYQHVEIPNTFSPNNDGINDLWNIAALSTYPESLLQVFNRYGTQVFQSIGYSKPWDGKYNGRVLPAGTYYYVIDLKNNTPKISGWVVIVR</sequence>
<dbReference type="SUPFAM" id="SSF48726">
    <property type="entry name" value="Immunoglobulin"/>
    <property type="match status" value="1"/>
</dbReference>
<dbReference type="Pfam" id="PF13585">
    <property type="entry name" value="CHU_C"/>
    <property type="match status" value="1"/>
</dbReference>
<dbReference type="AlphaFoldDB" id="A0A1H2C955"/>
<reference evidence="3 4" key="1">
    <citation type="submission" date="2016-10" db="EMBL/GenBank/DDBJ databases">
        <authorList>
            <person name="de Groot N.N."/>
        </authorList>
    </citation>
    <scope>NUCLEOTIDE SEQUENCE [LARGE SCALE GENOMIC DNA]</scope>
    <source>
        <strain evidence="3 4">MP1X4</strain>
    </source>
</reference>
<gene>
    <name evidence="3" type="ORF">SAMN05216490_4744</name>
</gene>
<keyword evidence="1" id="KW-0732">Signal</keyword>
<dbReference type="InterPro" id="IPR013783">
    <property type="entry name" value="Ig-like_fold"/>
</dbReference>
<protein>
    <submittedName>
        <fullName evidence="3">Gliding motility-associated C-terminal domain-containing protein</fullName>
    </submittedName>
</protein>
<dbReference type="Proteomes" id="UP000199679">
    <property type="component" value="Chromosome I"/>
</dbReference>